<comment type="caution">
    <text evidence="2">The sequence shown here is derived from an EMBL/GenBank/DDBJ whole genome shotgun (WGS) entry which is preliminary data.</text>
</comment>
<accession>A0A852SIQ0</accession>
<keyword evidence="2" id="KW-0540">Nuclease</keyword>
<keyword evidence="3" id="KW-1185">Reference proteome</keyword>
<gene>
    <name evidence="2" type="ORF">BJ984_000852</name>
</gene>
<evidence type="ECO:0000259" key="1">
    <source>
        <dbReference type="Pfam" id="PF04480"/>
    </source>
</evidence>
<organism evidence="2 3">
    <name type="scientific">Herbiconiux flava</name>
    <dbReference type="NCBI Taxonomy" id="881268"/>
    <lineage>
        <taxon>Bacteria</taxon>
        <taxon>Bacillati</taxon>
        <taxon>Actinomycetota</taxon>
        <taxon>Actinomycetes</taxon>
        <taxon>Micrococcales</taxon>
        <taxon>Microbacteriaceae</taxon>
        <taxon>Herbiconiux</taxon>
    </lineage>
</organism>
<reference evidence="2 3" key="1">
    <citation type="submission" date="2020-07" db="EMBL/GenBank/DDBJ databases">
        <title>Sequencing the genomes of 1000 actinobacteria strains.</title>
        <authorList>
            <person name="Klenk H.-P."/>
        </authorList>
    </citation>
    <scope>NUCLEOTIDE SEQUENCE [LARGE SCALE GENOMIC DNA]</scope>
    <source>
        <strain evidence="2 3">DSM 26474</strain>
    </source>
</reference>
<evidence type="ECO:0000313" key="2">
    <source>
        <dbReference type="EMBL" id="NYD69694.1"/>
    </source>
</evidence>
<dbReference type="Proteomes" id="UP000549913">
    <property type="component" value="Unassembled WGS sequence"/>
</dbReference>
<dbReference type="EMBL" id="JACCBM010000001">
    <property type="protein sequence ID" value="NYD69694.1"/>
    <property type="molecule type" value="Genomic_DNA"/>
</dbReference>
<dbReference type="AlphaFoldDB" id="A0A852SIQ0"/>
<keyword evidence="2" id="KW-0378">Hydrolase</keyword>
<dbReference type="SUPFAM" id="SSF52980">
    <property type="entry name" value="Restriction endonuclease-like"/>
    <property type="match status" value="1"/>
</dbReference>
<dbReference type="InterPro" id="IPR011335">
    <property type="entry name" value="Restrct_endonuc-II-like"/>
</dbReference>
<name>A0A852SIQ0_9MICO</name>
<proteinExistence type="predicted"/>
<dbReference type="Gene3D" id="3.40.960.10">
    <property type="entry name" value="VSR Endonuclease"/>
    <property type="match status" value="1"/>
</dbReference>
<protein>
    <submittedName>
        <fullName evidence="2">Very-short-patch-repair endonuclease</fullName>
    </submittedName>
</protein>
<sequence>MSPMSQDASLGPEFSVARARASGVSVGRLRNPGLARPFHGVRARVVPTGLEALCRAYAQIMPSDAAFSHVTAALLHGLPVPAALLPATTLHVTRPRRALEAAGVSGHQQRLGPSEVVHANGLRVTSPPPTLCDLGGSGQFELRDLVAVADAILGAGIRSPFDDDWESAPPADAMQGMSIRSPFDDDWESASRVADASLGMRIHSPSDGRVSAAPMAGPSELDDALAAWPGRRGRPLLRRALELADGPAESPQESRLRVLLVEAGFATPQLQHEVRDARGRFVARVDLAYPERRLAIEYEGDHHRVQAQQWRRDIGRTRELEHLGWRVLRVTASDLSAPRPLLLQLASVAPRARRR</sequence>
<dbReference type="Pfam" id="PF04480">
    <property type="entry name" value="DUF559"/>
    <property type="match status" value="1"/>
</dbReference>
<dbReference type="InterPro" id="IPR007569">
    <property type="entry name" value="DUF559"/>
</dbReference>
<dbReference type="GO" id="GO:0004519">
    <property type="term" value="F:endonuclease activity"/>
    <property type="evidence" value="ECO:0007669"/>
    <property type="project" value="UniProtKB-KW"/>
</dbReference>
<keyword evidence="2" id="KW-0255">Endonuclease</keyword>
<evidence type="ECO:0000313" key="3">
    <source>
        <dbReference type="Proteomes" id="UP000549913"/>
    </source>
</evidence>
<feature type="domain" description="DUF559" evidence="1">
    <location>
        <begin position="285"/>
        <end position="334"/>
    </location>
</feature>
<dbReference type="RefSeq" id="WP_179546974.1">
    <property type="nucleotide sequence ID" value="NZ_BSEW01000001.1"/>
</dbReference>